<evidence type="ECO:0000313" key="3">
    <source>
        <dbReference type="Proteomes" id="UP000305067"/>
    </source>
</evidence>
<accession>A0A5C3QVW7</accession>
<proteinExistence type="predicted"/>
<dbReference type="EMBL" id="ML178815">
    <property type="protein sequence ID" value="TFL06166.1"/>
    <property type="molecule type" value="Genomic_DNA"/>
</dbReference>
<feature type="transmembrane region" description="Helical" evidence="1">
    <location>
        <begin position="17"/>
        <end position="42"/>
    </location>
</feature>
<feature type="transmembrane region" description="Helical" evidence="1">
    <location>
        <begin position="146"/>
        <end position="167"/>
    </location>
</feature>
<evidence type="ECO:0000256" key="1">
    <source>
        <dbReference type="SAM" id="Phobius"/>
    </source>
</evidence>
<keyword evidence="1" id="KW-0472">Membrane</keyword>
<keyword evidence="1" id="KW-1133">Transmembrane helix</keyword>
<evidence type="ECO:0000313" key="2">
    <source>
        <dbReference type="EMBL" id="TFL06166.1"/>
    </source>
</evidence>
<reference evidence="2 3" key="1">
    <citation type="journal article" date="2019" name="Nat. Ecol. Evol.">
        <title>Megaphylogeny resolves global patterns of mushroom evolution.</title>
        <authorList>
            <person name="Varga T."/>
            <person name="Krizsan K."/>
            <person name="Foldi C."/>
            <person name="Dima B."/>
            <person name="Sanchez-Garcia M."/>
            <person name="Sanchez-Ramirez S."/>
            <person name="Szollosi G.J."/>
            <person name="Szarkandi J.G."/>
            <person name="Papp V."/>
            <person name="Albert L."/>
            <person name="Andreopoulos W."/>
            <person name="Angelini C."/>
            <person name="Antonin V."/>
            <person name="Barry K.W."/>
            <person name="Bougher N.L."/>
            <person name="Buchanan P."/>
            <person name="Buyck B."/>
            <person name="Bense V."/>
            <person name="Catcheside P."/>
            <person name="Chovatia M."/>
            <person name="Cooper J."/>
            <person name="Damon W."/>
            <person name="Desjardin D."/>
            <person name="Finy P."/>
            <person name="Geml J."/>
            <person name="Haridas S."/>
            <person name="Hughes K."/>
            <person name="Justo A."/>
            <person name="Karasinski D."/>
            <person name="Kautmanova I."/>
            <person name="Kiss B."/>
            <person name="Kocsube S."/>
            <person name="Kotiranta H."/>
            <person name="LaButti K.M."/>
            <person name="Lechner B.E."/>
            <person name="Liimatainen K."/>
            <person name="Lipzen A."/>
            <person name="Lukacs Z."/>
            <person name="Mihaltcheva S."/>
            <person name="Morgado L.N."/>
            <person name="Niskanen T."/>
            <person name="Noordeloos M.E."/>
            <person name="Ohm R.A."/>
            <person name="Ortiz-Santana B."/>
            <person name="Ovrebo C."/>
            <person name="Racz N."/>
            <person name="Riley R."/>
            <person name="Savchenko A."/>
            <person name="Shiryaev A."/>
            <person name="Soop K."/>
            <person name="Spirin V."/>
            <person name="Szebenyi C."/>
            <person name="Tomsovsky M."/>
            <person name="Tulloss R.E."/>
            <person name="Uehling J."/>
            <person name="Grigoriev I.V."/>
            <person name="Vagvolgyi C."/>
            <person name="Papp T."/>
            <person name="Martin F.M."/>
            <person name="Miettinen O."/>
            <person name="Hibbett D.S."/>
            <person name="Nagy L.G."/>
        </authorList>
    </citation>
    <scope>NUCLEOTIDE SEQUENCE [LARGE SCALE GENOMIC DNA]</scope>
    <source>
        <strain evidence="2 3">CBS 309.79</strain>
    </source>
</reference>
<feature type="transmembrane region" description="Helical" evidence="1">
    <location>
        <begin position="48"/>
        <end position="70"/>
    </location>
</feature>
<dbReference type="STRING" id="1884261.A0A5C3QVW7"/>
<dbReference type="Proteomes" id="UP000305067">
    <property type="component" value="Unassembled WGS sequence"/>
</dbReference>
<gene>
    <name evidence="2" type="ORF">BDV98DRAFT_609897</name>
</gene>
<keyword evidence="3" id="KW-1185">Reference proteome</keyword>
<dbReference type="AlphaFoldDB" id="A0A5C3QVW7"/>
<protein>
    <submittedName>
        <fullName evidence="2">Uncharacterized protein</fullName>
    </submittedName>
</protein>
<name>A0A5C3QVW7_9AGAR</name>
<dbReference type="OrthoDB" id="2371309at2759"/>
<keyword evidence="1" id="KW-0812">Transmembrane</keyword>
<sequence length="192" mass="21628">MWCDNCLLVLPLRGGAIAWGVVIALYSIAGGMFLLISGQYLFFFFPEWQIYGGIGVGVAACAIINIIALSNRSYIWVRVCKFLWPFIIVLSAVRAIVMLVQLKRGEEHITWQCQNGGQLWTPEAEAASVDRGSMPMAFCTGGAQTLWTVFVVALLVDLVFQVYMLFLNWRFSRRLERYNSMKGPFQGGYYNA</sequence>
<organism evidence="2 3">
    <name type="scientific">Pterulicium gracile</name>
    <dbReference type="NCBI Taxonomy" id="1884261"/>
    <lineage>
        <taxon>Eukaryota</taxon>
        <taxon>Fungi</taxon>
        <taxon>Dikarya</taxon>
        <taxon>Basidiomycota</taxon>
        <taxon>Agaricomycotina</taxon>
        <taxon>Agaricomycetes</taxon>
        <taxon>Agaricomycetidae</taxon>
        <taxon>Agaricales</taxon>
        <taxon>Pleurotineae</taxon>
        <taxon>Pterulaceae</taxon>
        <taxon>Pterulicium</taxon>
    </lineage>
</organism>
<feature type="transmembrane region" description="Helical" evidence="1">
    <location>
        <begin position="82"/>
        <end position="102"/>
    </location>
</feature>